<evidence type="ECO:0000313" key="3">
    <source>
        <dbReference type="Proteomes" id="UP000002283"/>
    </source>
</evidence>
<reference evidence="2 3" key="1">
    <citation type="submission" date="2007-01" db="EMBL/GenBank/DDBJ databases">
        <authorList>
            <person name="DeShazer D."/>
            <person name="Woods D.E."/>
            <person name="Nierman W.C."/>
        </authorList>
    </citation>
    <scope>NUCLEOTIDE SEQUENCE [LARGE SCALE GENOMIC DNA]</scope>
    <source>
        <strain evidence="2 3">NCTC 10229</strain>
    </source>
</reference>
<gene>
    <name evidence="2" type="ordered locus">BMA10229_A1819</name>
</gene>
<feature type="region of interest" description="Disordered" evidence="1">
    <location>
        <begin position="258"/>
        <end position="285"/>
    </location>
</feature>
<accession>A2S777</accession>
<dbReference type="HOGENOM" id="CLU_975480_0_0_4"/>
<name>A2S777_BURM9</name>
<dbReference type="KEGG" id="bml:BMA10229_A1819"/>
<evidence type="ECO:0000313" key="2">
    <source>
        <dbReference type="EMBL" id="ABN02354.1"/>
    </source>
</evidence>
<proteinExistence type="predicted"/>
<evidence type="ECO:0000256" key="1">
    <source>
        <dbReference type="SAM" id="MobiDB-lite"/>
    </source>
</evidence>
<dbReference type="EMBL" id="CP000546">
    <property type="protein sequence ID" value="ABN02354.1"/>
    <property type="molecule type" value="Genomic_DNA"/>
</dbReference>
<sequence>MHARRARPPRCATATASALNVRGHKPIADTNTKNTEGARRACRLRSRALPGAPVAHRVRRAFLLAAVAHARAHAEYRARNTAARSFVYPLSAGAFANARHRAPAPIDHAGRRDVGGPTAHPHVRVSAQSLIMNRLILRCTTALIGSGAFVCSCAQTYDGTTAPIDTSDCRAITGQADIDGTMQQVVGRACLQSDGTWRLVQNPDGSVPWYPLAAYPYPDPWYWGAPFFVGTGTTFVFVDRFHHFHRFHRFHPMTPSHVGPPAGGGVHHGPSRSGGMGGWGGTARH</sequence>
<protein>
    <submittedName>
        <fullName evidence="2">Putative membrane protein</fullName>
    </submittedName>
</protein>
<feature type="compositionally biased region" description="Gly residues" evidence="1">
    <location>
        <begin position="261"/>
        <end position="285"/>
    </location>
</feature>
<dbReference type="Proteomes" id="UP000002283">
    <property type="component" value="Chromosome I"/>
</dbReference>
<dbReference type="AlphaFoldDB" id="A2S777"/>
<organism evidence="2 3">
    <name type="scientific">Burkholderia mallei (strain NCTC 10229)</name>
    <dbReference type="NCBI Taxonomy" id="412022"/>
    <lineage>
        <taxon>Bacteria</taxon>
        <taxon>Pseudomonadati</taxon>
        <taxon>Pseudomonadota</taxon>
        <taxon>Betaproteobacteria</taxon>
        <taxon>Burkholderiales</taxon>
        <taxon>Burkholderiaceae</taxon>
        <taxon>Burkholderia</taxon>
        <taxon>pseudomallei group</taxon>
    </lineage>
</organism>